<keyword evidence="9 16" id="KW-0378">Hydrolase</keyword>
<dbReference type="SMART" id="SM00482">
    <property type="entry name" value="POLAc"/>
    <property type="match status" value="1"/>
</dbReference>
<dbReference type="CDD" id="cd09859">
    <property type="entry name" value="PIN_53EXO"/>
    <property type="match status" value="1"/>
</dbReference>
<dbReference type="InterPro" id="IPR020046">
    <property type="entry name" value="5-3_exonucl_a-hlix_arch_N"/>
</dbReference>
<dbReference type="PANTHER" id="PTHR10133">
    <property type="entry name" value="DNA POLYMERASE I"/>
    <property type="match status" value="1"/>
</dbReference>
<dbReference type="Gene3D" id="1.10.150.20">
    <property type="entry name" value="5' to 3' exonuclease, C-terminal subdomain"/>
    <property type="match status" value="2"/>
</dbReference>
<proteinExistence type="inferred from homology"/>
<evidence type="ECO:0000259" key="17">
    <source>
        <dbReference type="SMART" id="SM00474"/>
    </source>
</evidence>
<dbReference type="EMBL" id="BIMW01000128">
    <property type="protein sequence ID" value="GCE95385.1"/>
    <property type="molecule type" value="Genomic_DNA"/>
</dbReference>
<evidence type="ECO:0000256" key="8">
    <source>
        <dbReference type="ARBA" id="ARBA00022763"/>
    </source>
</evidence>
<dbReference type="Pfam" id="PF01367">
    <property type="entry name" value="5_3_exonuc"/>
    <property type="match status" value="1"/>
</dbReference>
<evidence type="ECO:0000256" key="13">
    <source>
        <dbReference type="ARBA" id="ARBA00023204"/>
    </source>
</evidence>
<protein>
    <recommendedName>
        <fullName evidence="3 15">DNA polymerase I</fullName>
        <ecNumber evidence="2 15">2.7.7.7</ecNumber>
    </recommendedName>
</protein>
<dbReference type="SUPFAM" id="SSF88723">
    <property type="entry name" value="PIN domain-like"/>
    <property type="match status" value="1"/>
</dbReference>
<keyword evidence="4 16" id="KW-0808">Transferase</keyword>
<organism evidence="20 21">
    <name type="scientific">Limnospira platensis NIES-46</name>
    <dbReference type="NCBI Taxonomy" id="1236695"/>
    <lineage>
        <taxon>Bacteria</taxon>
        <taxon>Bacillati</taxon>
        <taxon>Cyanobacteriota</taxon>
        <taxon>Cyanophyceae</taxon>
        <taxon>Oscillatoriophycideae</taxon>
        <taxon>Oscillatoriales</taxon>
        <taxon>Sirenicapillariaceae</taxon>
        <taxon>Limnospira</taxon>
    </lineage>
</organism>
<evidence type="ECO:0000256" key="4">
    <source>
        <dbReference type="ARBA" id="ARBA00022679"/>
    </source>
</evidence>
<evidence type="ECO:0000256" key="1">
    <source>
        <dbReference type="ARBA" id="ARBA00007705"/>
    </source>
</evidence>
<keyword evidence="21" id="KW-1185">Reference proteome</keyword>
<name>A0A5M3TAJ0_LIMPL</name>
<accession>A0A5M3TAJ0</accession>
<dbReference type="EC" id="2.7.7.7" evidence="2 15"/>
<evidence type="ECO:0000256" key="7">
    <source>
        <dbReference type="ARBA" id="ARBA00022722"/>
    </source>
</evidence>
<keyword evidence="8 16" id="KW-0227">DNA damage</keyword>
<dbReference type="InterPro" id="IPR036397">
    <property type="entry name" value="RNaseH_sf"/>
</dbReference>
<comment type="function">
    <text evidence="16">In addition to polymerase activity, this DNA polymerase exhibits 3'-5' and 5'-3' exonuclease activity.</text>
</comment>
<sequence length="959" mass="107548">MSSNSPVLILIDGHSLAFRAYYAFGKSRNGGLRTSTGIPTSVCFGFIKSLLEVIDTYKPELVAIAFDRAEPTFRHEADANYKADRAETPADFIEDINNLQELLEGFRIPIFSVAGYEADDVLGTLANRGSAAGYQVKILSGDQDLFQLIDEQKQITVLHLSHGKGSSPQEFAAAQVYEKLSIKPEQVVDYKALCGDKSDCIPGVRGIGEKTAVKLLAEYGSLDSIYESVNQIKGAIANKLKQGQELAYHSQTMARIICDVPLDINWEDCQLQGFDSQELIPLLKQLEFHGFINKINQLQSQFKGLFDVEINSSISASSPPTELEISENNDNNEDEDVWFFSAEDTTLETKAIAPSIHPQIIQTPEALAILVNRLKTHINPEKPVAWDTETTSLEPRDANLVGIGCCWGSELSDLAYIPLNHTQGEMLNIEQVLEALRPILESEEYPKTLQNAKFDRLILRSQGITLKGVVFDTMLASYIINPESSHNLTDLSLRYLPDLGIVAQSYSQLVPKGKTIADLDINTVANYCGLDVFTTFQITQKMQDILKDLPRLNDLLRQVEQPLEPILAGMEFQGIRIDTDYLNQLSQQLGETLDNLEKTSHQAAGEVFNLGSPKQLSELLFDRLQLDRKKSRKTKTGYSTDATVLEKLKHDHPVINSILEYRTLSKLKSTYVDALPELVRSDTGRIHTDFNQAITSTGRLSSSHPNLQNIPIRTEFSRQIRKAFIPESGWLLVSADYSQIELRILAHLSQEKVLIEAYNTNQDVHSLTAKLLFDRDGITPEERRLGKIINFGVIYGMGAQRFAREVGVSATAGKQFIDRFNSQYPGVFEYLESQKLAAINQGYVETILGRRRYFEGLKGRDRDRLNYQDEQMLRAAANAPIQGSSADIIKIAMIKLAEILKNYQARLLLQVHDELVFEVPLSEWEELEYQIKSTMENCLFLSVPLVVDIHAGTNWMEAK</sequence>
<reference evidence="20 21" key="1">
    <citation type="journal article" date="2019" name="J Genomics">
        <title>The Draft Genome of a Hydrogen-producing Cyanobacterium, Arthrospira platensis NIES-46.</title>
        <authorList>
            <person name="Suzuki S."/>
            <person name="Yamaguchi H."/>
            <person name="Kawachi M."/>
        </authorList>
    </citation>
    <scope>NUCLEOTIDE SEQUENCE [LARGE SCALE GENOMIC DNA]</scope>
    <source>
        <strain evidence="20 21">NIES-46</strain>
    </source>
</reference>
<feature type="domain" description="3'-5' exonuclease" evidence="17">
    <location>
        <begin position="358"/>
        <end position="547"/>
    </location>
</feature>
<evidence type="ECO:0000256" key="6">
    <source>
        <dbReference type="ARBA" id="ARBA00022705"/>
    </source>
</evidence>
<evidence type="ECO:0000256" key="15">
    <source>
        <dbReference type="NCBIfam" id="TIGR00593"/>
    </source>
</evidence>
<gene>
    <name evidence="16 20" type="primary">polA</name>
    <name evidence="20" type="ORF">NIES46_34480</name>
</gene>
<evidence type="ECO:0000256" key="10">
    <source>
        <dbReference type="ARBA" id="ARBA00022839"/>
    </source>
</evidence>
<dbReference type="CDD" id="cd06139">
    <property type="entry name" value="DNA_polA_I_Ecoli_like_exo"/>
    <property type="match status" value="1"/>
</dbReference>
<evidence type="ECO:0000256" key="5">
    <source>
        <dbReference type="ARBA" id="ARBA00022695"/>
    </source>
</evidence>
<dbReference type="Pfam" id="PF01612">
    <property type="entry name" value="DNA_pol_A_exo1"/>
    <property type="match status" value="1"/>
</dbReference>
<evidence type="ECO:0000256" key="2">
    <source>
        <dbReference type="ARBA" id="ARBA00012417"/>
    </source>
</evidence>
<dbReference type="InterPro" id="IPR043502">
    <property type="entry name" value="DNA/RNA_pol_sf"/>
</dbReference>
<dbReference type="InterPro" id="IPR029060">
    <property type="entry name" value="PIN-like_dom_sf"/>
</dbReference>
<comment type="caution">
    <text evidence="20">The sequence shown here is derived from an EMBL/GenBank/DDBJ whole genome shotgun (WGS) entry which is preliminary data.</text>
</comment>
<dbReference type="Pfam" id="PF02739">
    <property type="entry name" value="5_3_exonuc_N"/>
    <property type="match status" value="1"/>
</dbReference>
<comment type="similarity">
    <text evidence="1 16">Belongs to the DNA polymerase type-A family.</text>
</comment>
<keyword evidence="5 16" id="KW-0548">Nucleotidyltransferase</keyword>
<evidence type="ECO:0000256" key="11">
    <source>
        <dbReference type="ARBA" id="ARBA00022932"/>
    </source>
</evidence>
<dbReference type="PRINTS" id="PR00868">
    <property type="entry name" value="DNAPOLI"/>
</dbReference>
<dbReference type="SMART" id="SM00475">
    <property type="entry name" value="53EXOc"/>
    <property type="match status" value="1"/>
</dbReference>
<dbReference type="SUPFAM" id="SSF56672">
    <property type="entry name" value="DNA/RNA polymerases"/>
    <property type="match status" value="1"/>
</dbReference>
<dbReference type="CDD" id="cd08637">
    <property type="entry name" value="DNA_pol_A_pol_I_C"/>
    <property type="match status" value="1"/>
</dbReference>
<dbReference type="SMART" id="SM00474">
    <property type="entry name" value="35EXOc"/>
    <property type="match status" value="1"/>
</dbReference>
<dbReference type="InterPro" id="IPR012337">
    <property type="entry name" value="RNaseH-like_sf"/>
</dbReference>
<dbReference type="SUPFAM" id="SSF47807">
    <property type="entry name" value="5' to 3' exonuclease, C-terminal subdomain"/>
    <property type="match status" value="1"/>
</dbReference>
<keyword evidence="13 16" id="KW-0234">DNA repair</keyword>
<dbReference type="Gene3D" id="3.30.70.370">
    <property type="match status" value="1"/>
</dbReference>
<dbReference type="Gene3D" id="1.20.1060.10">
    <property type="entry name" value="Taq DNA Polymerase, Chain T, domain 4"/>
    <property type="match status" value="1"/>
</dbReference>
<evidence type="ECO:0000259" key="18">
    <source>
        <dbReference type="SMART" id="SM00475"/>
    </source>
</evidence>
<evidence type="ECO:0000256" key="14">
    <source>
        <dbReference type="ARBA" id="ARBA00049244"/>
    </source>
</evidence>
<dbReference type="InterPro" id="IPR020045">
    <property type="entry name" value="DNA_polI_H3TH"/>
</dbReference>
<dbReference type="InterPro" id="IPR002421">
    <property type="entry name" value="5-3_exonuclease"/>
</dbReference>
<dbReference type="RefSeq" id="WP_014277523.1">
    <property type="nucleotide sequence ID" value="NZ_BIMW01000128.1"/>
</dbReference>
<dbReference type="InterPro" id="IPR036279">
    <property type="entry name" value="5-3_exonuclease_C_sf"/>
</dbReference>
<dbReference type="NCBIfam" id="TIGR00593">
    <property type="entry name" value="pola"/>
    <property type="match status" value="1"/>
</dbReference>
<evidence type="ECO:0000256" key="12">
    <source>
        <dbReference type="ARBA" id="ARBA00023125"/>
    </source>
</evidence>
<keyword evidence="12 16" id="KW-0238">DNA-binding</keyword>
<keyword evidence="10 16" id="KW-0269">Exonuclease</keyword>
<feature type="domain" description="DNA-directed DNA polymerase family A palm" evidence="19">
    <location>
        <begin position="717"/>
        <end position="923"/>
    </location>
</feature>
<dbReference type="InterPro" id="IPR018320">
    <property type="entry name" value="DNA_polymerase_1"/>
</dbReference>
<keyword evidence="11 16" id="KW-0239">DNA-directed DNA polymerase</keyword>
<dbReference type="NCBIfam" id="NF004397">
    <property type="entry name" value="PRK05755.1"/>
    <property type="match status" value="1"/>
</dbReference>
<dbReference type="SUPFAM" id="SSF53098">
    <property type="entry name" value="Ribonuclease H-like"/>
    <property type="match status" value="1"/>
</dbReference>
<keyword evidence="7" id="KW-0540">Nuclease</keyword>
<evidence type="ECO:0000313" key="20">
    <source>
        <dbReference type="EMBL" id="GCE95385.1"/>
    </source>
</evidence>
<dbReference type="GeneID" id="301684230"/>
<dbReference type="PANTHER" id="PTHR10133:SF27">
    <property type="entry name" value="DNA POLYMERASE NU"/>
    <property type="match status" value="1"/>
</dbReference>
<dbReference type="Gene3D" id="3.40.50.1010">
    <property type="entry name" value="5'-nuclease"/>
    <property type="match status" value="1"/>
</dbReference>
<dbReference type="InterPro" id="IPR002298">
    <property type="entry name" value="DNA_polymerase_A"/>
</dbReference>
<evidence type="ECO:0000256" key="16">
    <source>
        <dbReference type="RuleBase" id="RU004460"/>
    </source>
</evidence>
<keyword evidence="6 16" id="KW-0235">DNA replication</keyword>
<evidence type="ECO:0000259" key="19">
    <source>
        <dbReference type="SMART" id="SM00482"/>
    </source>
</evidence>
<dbReference type="Proteomes" id="UP000326169">
    <property type="component" value="Unassembled WGS sequence"/>
</dbReference>
<dbReference type="InterPro" id="IPR002562">
    <property type="entry name" value="3'-5'_exonuclease_dom"/>
</dbReference>
<dbReference type="InterPro" id="IPR008918">
    <property type="entry name" value="HhH2"/>
</dbReference>
<dbReference type="Pfam" id="PF00476">
    <property type="entry name" value="DNA_pol_A"/>
    <property type="match status" value="1"/>
</dbReference>
<dbReference type="InterPro" id="IPR001098">
    <property type="entry name" value="DNA-dir_DNA_pol_A_palm_dom"/>
</dbReference>
<feature type="domain" description="5'-3' exonuclease" evidence="18">
    <location>
        <begin position="3"/>
        <end position="272"/>
    </location>
</feature>
<comment type="catalytic activity">
    <reaction evidence="14 16">
        <text>DNA(n) + a 2'-deoxyribonucleoside 5'-triphosphate = DNA(n+1) + diphosphate</text>
        <dbReference type="Rhea" id="RHEA:22508"/>
        <dbReference type="Rhea" id="RHEA-COMP:17339"/>
        <dbReference type="Rhea" id="RHEA-COMP:17340"/>
        <dbReference type="ChEBI" id="CHEBI:33019"/>
        <dbReference type="ChEBI" id="CHEBI:61560"/>
        <dbReference type="ChEBI" id="CHEBI:173112"/>
        <dbReference type="EC" id="2.7.7.7"/>
    </reaction>
</comment>
<dbReference type="CDD" id="cd09898">
    <property type="entry name" value="H3TH_53EXO"/>
    <property type="match status" value="1"/>
</dbReference>
<dbReference type="Gene3D" id="3.30.420.10">
    <property type="entry name" value="Ribonuclease H-like superfamily/Ribonuclease H"/>
    <property type="match status" value="1"/>
</dbReference>
<dbReference type="SMART" id="SM00279">
    <property type="entry name" value="HhH2"/>
    <property type="match status" value="1"/>
</dbReference>
<evidence type="ECO:0000256" key="9">
    <source>
        <dbReference type="ARBA" id="ARBA00022801"/>
    </source>
</evidence>
<evidence type="ECO:0000256" key="3">
    <source>
        <dbReference type="ARBA" id="ARBA00020311"/>
    </source>
</evidence>
<evidence type="ECO:0000313" key="21">
    <source>
        <dbReference type="Proteomes" id="UP000326169"/>
    </source>
</evidence>